<dbReference type="Gene3D" id="3.30.50.10">
    <property type="entry name" value="Erythroid Transcription Factor GATA-1, subunit A"/>
    <property type="match status" value="1"/>
</dbReference>
<dbReference type="InterPro" id="IPR001628">
    <property type="entry name" value="Znf_hrmn_rcpt"/>
</dbReference>
<keyword evidence="5 10" id="KW-0805">Transcription regulation</keyword>
<dbReference type="InterPro" id="IPR035500">
    <property type="entry name" value="NHR-like_dom_sf"/>
</dbReference>
<feature type="domain" description="Nuclear receptor" evidence="12">
    <location>
        <begin position="348"/>
        <end position="423"/>
    </location>
</feature>
<accession>A0ABM0K797</accession>
<dbReference type="GeneID" id="101850852"/>
<dbReference type="SMART" id="SM00430">
    <property type="entry name" value="HOLI"/>
    <property type="match status" value="1"/>
</dbReference>
<evidence type="ECO:0000256" key="3">
    <source>
        <dbReference type="ARBA" id="ARBA00022771"/>
    </source>
</evidence>
<evidence type="ECO:0000313" key="15">
    <source>
        <dbReference type="RefSeq" id="XP_005110422.1"/>
    </source>
</evidence>
<dbReference type="PANTHER" id="PTHR24086:SF25">
    <property type="entry name" value="NUCLEAR HORMONE RECEPTOR FTZ-F1 BETA"/>
    <property type="match status" value="1"/>
</dbReference>
<organism evidence="14 15">
    <name type="scientific">Aplysia californica</name>
    <name type="common">California sea hare</name>
    <dbReference type="NCBI Taxonomy" id="6500"/>
    <lineage>
        <taxon>Eukaryota</taxon>
        <taxon>Metazoa</taxon>
        <taxon>Spiralia</taxon>
        <taxon>Lophotrochozoa</taxon>
        <taxon>Mollusca</taxon>
        <taxon>Gastropoda</taxon>
        <taxon>Heterobranchia</taxon>
        <taxon>Euthyneura</taxon>
        <taxon>Tectipleura</taxon>
        <taxon>Aplysiida</taxon>
        <taxon>Aplysioidea</taxon>
        <taxon>Aplysiidae</taxon>
        <taxon>Aplysia</taxon>
    </lineage>
</organism>
<dbReference type="PANTHER" id="PTHR24086">
    <property type="entry name" value="NUCLEAR RECEPTOR SUBFAMILY 5 GROUP A"/>
    <property type="match status" value="1"/>
</dbReference>
<dbReference type="PROSITE" id="PS51030">
    <property type="entry name" value="NUCLEAR_REC_DBD_2"/>
    <property type="match status" value="1"/>
</dbReference>
<protein>
    <submittedName>
        <fullName evidence="15">Nuclear hormone receptor FTZ-F1 beta isoform X1</fullName>
    </submittedName>
</protein>
<keyword evidence="6 10" id="KW-0238">DNA-binding</keyword>
<dbReference type="InterPro" id="IPR013088">
    <property type="entry name" value="Znf_NHR/GATA"/>
</dbReference>
<keyword evidence="4 10" id="KW-0862">Zinc</keyword>
<dbReference type="SMART" id="SM00399">
    <property type="entry name" value="ZnF_C4"/>
    <property type="match status" value="1"/>
</dbReference>
<feature type="region of interest" description="Disordered" evidence="11">
    <location>
        <begin position="167"/>
        <end position="189"/>
    </location>
</feature>
<evidence type="ECO:0000259" key="12">
    <source>
        <dbReference type="PROSITE" id="PS51030"/>
    </source>
</evidence>
<comment type="subcellular location">
    <subcellularLocation>
        <location evidence="1 10">Nucleus</location>
    </subcellularLocation>
</comment>
<dbReference type="PRINTS" id="PR00398">
    <property type="entry name" value="STRDHORMONER"/>
</dbReference>
<gene>
    <name evidence="15" type="primary">LOC101850852</name>
</gene>
<dbReference type="RefSeq" id="XP_005110422.1">
    <property type="nucleotide sequence ID" value="XM_005110365.3"/>
</dbReference>
<dbReference type="InterPro" id="IPR016355">
    <property type="entry name" value="NR5-like"/>
</dbReference>
<evidence type="ECO:0000256" key="5">
    <source>
        <dbReference type="ARBA" id="ARBA00023015"/>
    </source>
</evidence>
<evidence type="ECO:0000259" key="13">
    <source>
        <dbReference type="PROSITE" id="PS51843"/>
    </source>
</evidence>
<dbReference type="PROSITE" id="PS51843">
    <property type="entry name" value="NR_LBD"/>
    <property type="match status" value="1"/>
</dbReference>
<reference evidence="15" key="1">
    <citation type="submission" date="2025-08" db="UniProtKB">
        <authorList>
            <consortium name="RefSeq"/>
        </authorList>
    </citation>
    <scope>IDENTIFICATION</scope>
</reference>
<dbReference type="Pfam" id="PF00104">
    <property type="entry name" value="Hormone_recep"/>
    <property type="match status" value="1"/>
</dbReference>
<feature type="domain" description="NR LBD" evidence="13">
    <location>
        <begin position="496"/>
        <end position="724"/>
    </location>
</feature>
<dbReference type="CDD" id="cd06930">
    <property type="entry name" value="NR_LBD_F2"/>
    <property type="match status" value="1"/>
</dbReference>
<keyword evidence="14" id="KW-1185">Reference proteome</keyword>
<dbReference type="InterPro" id="IPR000536">
    <property type="entry name" value="Nucl_hrmn_rcpt_lig-bd"/>
</dbReference>
<dbReference type="Pfam" id="PF00105">
    <property type="entry name" value="zf-C4"/>
    <property type="match status" value="1"/>
</dbReference>
<dbReference type="CDD" id="cd07167">
    <property type="entry name" value="NR_DBD_Lrh-1_like"/>
    <property type="match status" value="1"/>
</dbReference>
<evidence type="ECO:0000256" key="1">
    <source>
        <dbReference type="ARBA" id="ARBA00004123"/>
    </source>
</evidence>
<keyword evidence="9 10" id="KW-0539">Nucleus</keyword>
<feature type="region of interest" description="Disordered" evidence="11">
    <location>
        <begin position="28"/>
        <end position="65"/>
    </location>
</feature>
<sequence>MTTMSGRSELGISPVLLQAIAQTLTSSALTGARDSGKGKDSPSVSREELLSKSKMDNSTKDPNSASGIVTQLLQNLNEPIASLMSVQKDNTTLQSAASSLHQTSSDPSHSIITQAGLSMLGLSDNEGFSTSGSSSLTSVHSNKDLQTMHHSNMVISSEEISNFLLKEEPSDDSDVPQAAPPPSSQGMNTDVSSMLTALASQHIQQSMIQKTNKQQALQETLSPASHLEQSLESMGATTVAEATSAVSLSDQNRSQPQIIIYSYINNNNGRGDINLPVPSSSGNDIVVPDSEVNAADLQRTYRVLLHPSDENAVESKQTIFPPNVTIAHSSGSSITPVTDAQNTQEGMSQPCPVCGDKVSGYHYGIFTCESCKGFFKRTVQNKKTFVCPKSSDCDINSLNRKKCPACRFKRCLIMGMKLEAIRQDRTRGGRSSYEGCGSHLKNRMTPLEKKLKRISGSGDGAGSSQDIDDGTKSHRNLVAILNHNAHKQTPSPGTPQIPELLRDIMNLEPLLSDDDIPTDSIMEGPFPEQALYSYMMQLAELRLYKLVRWARNLPQFGAISTDDQILLLQNCWSELIALSLCWRSIDTPGQISISSTHHITAEWAQHLGFEEVVLRLLSITDSFRKLYLDQFEYVALKVLLLISPDVKGLKEPRKIREFQEKLQEALYTYTNSHYQNLTHKFGELLLRLPELSRISFMSKDILLKSLPETMATCGLLVELLKGENKGDSDLGNGASGSGGGLRF</sequence>
<comment type="similarity">
    <text evidence="10">Belongs to the nuclear hormone receptor family.</text>
</comment>
<evidence type="ECO:0000256" key="9">
    <source>
        <dbReference type="ARBA" id="ARBA00023242"/>
    </source>
</evidence>
<evidence type="ECO:0000313" key="14">
    <source>
        <dbReference type="Proteomes" id="UP000694888"/>
    </source>
</evidence>
<dbReference type="SUPFAM" id="SSF57716">
    <property type="entry name" value="Glucocorticoid receptor-like (DNA-binding domain)"/>
    <property type="match status" value="1"/>
</dbReference>
<evidence type="ECO:0000256" key="6">
    <source>
        <dbReference type="ARBA" id="ARBA00023125"/>
    </source>
</evidence>
<evidence type="ECO:0000256" key="8">
    <source>
        <dbReference type="ARBA" id="ARBA00023170"/>
    </source>
</evidence>
<dbReference type="PRINTS" id="PR00047">
    <property type="entry name" value="STROIDFINGER"/>
</dbReference>
<keyword evidence="2 10" id="KW-0479">Metal-binding</keyword>
<evidence type="ECO:0000256" key="4">
    <source>
        <dbReference type="ARBA" id="ARBA00022833"/>
    </source>
</evidence>
<evidence type="ECO:0000256" key="11">
    <source>
        <dbReference type="SAM" id="MobiDB-lite"/>
    </source>
</evidence>
<keyword evidence="3 10" id="KW-0863">Zinc-finger</keyword>
<keyword evidence="8 10" id="KW-0675">Receptor</keyword>
<evidence type="ECO:0000256" key="2">
    <source>
        <dbReference type="ARBA" id="ARBA00022723"/>
    </source>
</evidence>
<dbReference type="PROSITE" id="PS00031">
    <property type="entry name" value="NUCLEAR_REC_DBD_1"/>
    <property type="match status" value="1"/>
</dbReference>
<dbReference type="InterPro" id="IPR001723">
    <property type="entry name" value="Nuclear_hrmn_rcpt"/>
</dbReference>
<dbReference type="SUPFAM" id="SSF48508">
    <property type="entry name" value="Nuclear receptor ligand-binding domain"/>
    <property type="match status" value="1"/>
</dbReference>
<name>A0ABM0K797_APLCA</name>
<keyword evidence="7 10" id="KW-0804">Transcription</keyword>
<proteinExistence type="inferred from homology"/>
<dbReference type="Proteomes" id="UP000694888">
    <property type="component" value="Unplaced"/>
</dbReference>
<evidence type="ECO:0000256" key="7">
    <source>
        <dbReference type="ARBA" id="ARBA00023163"/>
    </source>
</evidence>
<feature type="region of interest" description="Disordered" evidence="11">
    <location>
        <begin position="206"/>
        <end position="227"/>
    </location>
</feature>
<feature type="compositionally biased region" description="Basic and acidic residues" evidence="11">
    <location>
        <begin position="34"/>
        <end position="59"/>
    </location>
</feature>
<dbReference type="Gene3D" id="1.10.565.10">
    <property type="entry name" value="Retinoid X Receptor"/>
    <property type="match status" value="1"/>
</dbReference>
<evidence type="ECO:0000256" key="10">
    <source>
        <dbReference type="RuleBase" id="RU004334"/>
    </source>
</evidence>